<evidence type="ECO:0000256" key="7">
    <source>
        <dbReference type="RuleBase" id="RU363032"/>
    </source>
</evidence>
<dbReference type="PROSITE" id="PS50928">
    <property type="entry name" value="ABC_TM1"/>
    <property type="match status" value="1"/>
</dbReference>
<dbReference type="PANTHER" id="PTHR43386:SF25">
    <property type="entry name" value="PEPTIDE ABC TRANSPORTER PERMEASE PROTEIN"/>
    <property type="match status" value="1"/>
</dbReference>
<keyword evidence="2 7" id="KW-0813">Transport</keyword>
<dbReference type="PANTHER" id="PTHR43386">
    <property type="entry name" value="OLIGOPEPTIDE TRANSPORT SYSTEM PERMEASE PROTEIN APPC"/>
    <property type="match status" value="1"/>
</dbReference>
<feature type="domain" description="ABC transmembrane type-1" evidence="8">
    <location>
        <begin position="78"/>
        <end position="271"/>
    </location>
</feature>
<accession>A0A2A6FLJ3</accession>
<evidence type="ECO:0000256" key="4">
    <source>
        <dbReference type="ARBA" id="ARBA00022692"/>
    </source>
</evidence>
<gene>
    <name evidence="9" type="ORF">CN311_03085</name>
</gene>
<keyword evidence="10" id="KW-1185">Reference proteome</keyword>
<evidence type="ECO:0000256" key="2">
    <source>
        <dbReference type="ARBA" id="ARBA00022448"/>
    </source>
</evidence>
<evidence type="ECO:0000256" key="3">
    <source>
        <dbReference type="ARBA" id="ARBA00022475"/>
    </source>
</evidence>
<keyword evidence="4 7" id="KW-0812">Transmembrane</keyword>
<dbReference type="CDD" id="cd06261">
    <property type="entry name" value="TM_PBP2"/>
    <property type="match status" value="1"/>
</dbReference>
<dbReference type="GO" id="GO:0005886">
    <property type="term" value="C:plasma membrane"/>
    <property type="evidence" value="ECO:0007669"/>
    <property type="project" value="UniProtKB-SubCell"/>
</dbReference>
<name>A0A2A6FLJ3_9HYPH</name>
<keyword evidence="5 7" id="KW-1133">Transmembrane helix</keyword>
<evidence type="ECO:0000256" key="5">
    <source>
        <dbReference type="ARBA" id="ARBA00022989"/>
    </source>
</evidence>
<dbReference type="SUPFAM" id="SSF161098">
    <property type="entry name" value="MetI-like"/>
    <property type="match status" value="1"/>
</dbReference>
<dbReference type="Gene3D" id="1.10.3720.10">
    <property type="entry name" value="MetI-like"/>
    <property type="match status" value="1"/>
</dbReference>
<sequence>MTLLAGRQARLLRSAPVSAWIGLILIGGYIFVWALAPILAPYSESQIVGVEYVPWGPNFLLGTDYLGRDMLSRLLYATRNTIAIALAATLIGFLSGTAAGLLAATIGGWVDNALGRFMDIAMAIPQLIFALLILTLTGTSITALILVIAFADATRVFRLVRAVSSNVLALDFVEAARLRGEGLNWIMRREVLPNINAPLLAEFGMRFCFAILFVSSLSFLGLGMQPPTADWGSMVRENAGLIVYGEVAPLLPAGTIAVLAVAINLTVDWLLYRASGLKA</sequence>
<organism evidence="9 10">
    <name type="scientific">Mesorhizobium sanjuanii</name>
    <dbReference type="NCBI Taxonomy" id="2037900"/>
    <lineage>
        <taxon>Bacteria</taxon>
        <taxon>Pseudomonadati</taxon>
        <taxon>Pseudomonadota</taxon>
        <taxon>Alphaproteobacteria</taxon>
        <taxon>Hyphomicrobiales</taxon>
        <taxon>Phyllobacteriaceae</taxon>
        <taxon>Mesorhizobium</taxon>
    </lineage>
</organism>
<comment type="subcellular location">
    <subcellularLocation>
        <location evidence="1 7">Cell membrane</location>
        <topology evidence="1 7">Multi-pass membrane protein</topology>
    </subcellularLocation>
</comment>
<dbReference type="InterPro" id="IPR050366">
    <property type="entry name" value="BP-dependent_transpt_permease"/>
</dbReference>
<proteinExistence type="inferred from homology"/>
<evidence type="ECO:0000256" key="1">
    <source>
        <dbReference type="ARBA" id="ARBA00004651"/>
    </source>
</evidence>
<feature type="transmembrane region" description="Helical" evidence="7">
    <location>
        <begin position="203"/>
        <end position="224"/>
    </location>
</feature>
<evidence type="ECO:0000259" key="8">
    <source>
        <dbReference type="PROSITE" id="PS50928"/>
    </source>
</evidence>
<evidence type="ECO:0000313" key="10">
    <source>
        <dbReference type="Proteomes" id="UP000219182"/>
    </source>
</evidence>
<dbReference type="AlphaFoldDB" id="A0A2A6FLJ3"/>
<feature type="transmembrane region" description="Helical" evidence="7">
    <location>
        <begin position="127"/>
        <end position="151"/>
    </location>
</feature>
<comment type="caution">
    <text evidence="9">The sequence shown here is derived from an EMBL/GenBank/DDBJ whole genome shotgun (WGS) entry which is preliminary data.</text>
</comment>
<dbReference type="Pfam" id="PF00528">
    <property type="entry name" value="BPD_transp_1"/>
    <property type="match status" value="1"/>
</dbReference>
<protein>
    <submittedName>
        <fullName evidence="9">ABC transporter permease</fullName>
    </submittedName>
</protein>
<dbReference type="InterPro" id="IPR000515">
    <property type="entry name" value="MetI-like"/>
</dbReference>
<keyword evidence="6 7" id="KW-0472">Membrane</keyword>
<comment type="similarity">
    <text evidence="7">Belongs to the binding-protein-dependent transport system permease family.</text>
</comment>
<dbReference type="GO" id="GO:0055085">
    <property type="term" value="P:transmembrane transport"/>
    <property type="evidence" value="ECO:0007669"/>
    <property type="project" value="InterPro"/>
</dbReference>
<feature type="transmembrane region" description="Helical" evidence="7">
    <location>
        <begin position="82"/>
        <end position="107"/>
    </location>
</feature>
<evidence type="ECO:0000313" key="9">
    <source>
        <dbReference type="EMBL" id="PDQ22603.1"/>
    </source>
</evidence>
<feature type="transmembrane region" description="Helical" evidence="7">
    <location>
        <begin position="20"/>
        <end position="40"/>
    </location>
</feature>
<dbReference type="InterPro" id="IPR035906">
    <property type="entry name" value="MetI-like_sf"/>
</dbReference>
<dbReference type="EMBL" id="NWQG01000013">
    <property type="protein sequence ID" value="PDQ22603.1"/>
    <property type="molecule type" value="Genomic_DNA"/>
</dbReference>
<keyword evidence="3" id="KW-1003">Cell membrane</keyword>
<dbReference type="Proteomes" id="UP000219182">
    <property type="component" value="Unassembled WGS sequence"/>
</dbReference>
<reference evidence="9 10" key="1">
    <citation type="submission" date="2017-09" db="EMBL/GenBank/DDBJ databases">
        <title>Mesorhizobum sanjuanii sp. nov. isolated from nodules of Lotus tenuis in saline-alkaline lowlands of Flooding Pampa.</title>
        <authorList>
            <person name="Sannazzaro A.I."/>
            <person name="Torres Tejerizo G.A."/>
            <person name="Fontana F."/>
            <person name="Cumpa Velazquez L.M."/>
            <person name="Hansen L."/>
            <person name="Pistorio M."/>
            <person name="Estrella M.J."/>
        </authorList>
    </citation>
    <scope>NUCLEOTIDE SEQUENCE [LARGE SCALE GENOMIC DNA]</scope>
    <source>
        <strain evidence="9 10">BSA136</strain>
    </source>
</reference>
<feature type="transmembrane region" description="Helical" evidence="7">
    <location>
        <begin position="250"/>
        <end position="272"/>
    </location>
</feature>
<evidence type="ECO:0000256" key="6">
    <source>
        <dbReference type="ARBA" id="ARBA00023136"/>
    </source>
</evidence>